<accession>A0ABN9DJC1</accession>
<dbReference type="EMBL" id="CATNWA010014515">
    <property type="protein sequence ID" value="CAI9572725.1"/>
    <property type="molecule type" value="Genomic_DNA"/>
</dbReference>
<evidence type="ECO:0000313" key="1">
    <source>
        <dbReference type="EMBL" id="CAI9572725.1"/>
    </source>
</evidence>
<comment type="caution">
    <text evidence="1">The sequence shown here is derived from an EMBL/GenBank/DDBJ whole genome shotgun (WGS) entry which is preliminary data.</text>
</comment>
<organism evidence="1 2">
    <name type="scientific">Staurois parvus</name>
    <dbReference type="NCBI Taxonomy" id="386267"/>
    <lineage>
        <taxon>Eukaryota</taxon>
        <taxon>Metazoa</taxon>
        <taxon>Chordata</taxon>
        <taxon>Craniata</taxon>
        <taxon>Vertebrata</taxon>
        <taxon>Euteleostomi</taxon>
        <taxon>Amphibia</taxon>
        <taxon>Batrachia</taxon>
        <taxon>Anura</taxon>
        <taxon>Neobatrachia</taxon>
        <taxon>Ranoidea</taxon>
        <taxon>Ranidae</taxon>
        <taxon>Staurois</taxon>
    </lineage>
</organism>
<reference evidence="1" key="1">
    <citation type="submission" date="2023-05" db="EMBL/GenBank/DDBJ databases">
        <authorList>
            <person name="Stuckert A."/>
        </authorList>
    </citation>
    <scope>NUCLEOTIDE SEQUENCE</scope>
</reference>
<evidence type="ECO:0000313" key="2">
    <source>
        <dbReference type="Proteomes" id="UP001162483"/>
    </source>
</evidence>
<name>A0ABN9DJC1_9NEOB</name>
<proteinExistence type="predicted"/>
<dbReference type="Proteomes" id="UP001162483">
    <property type="component" value="Unassembled WGS sequence"/>
</dbReference>
<sequence>MVTQMCVCVGDWLLRGHKSEIIDIFRLLNQLITKRFLLMAISSSTSLQILNRNYLENIRGGLTIWKLGHCPRARGQ</sequence>
<keyword evidence="2" id="KW-1185">Reference proteome</keyword>
<protein>
    <submittedName>
        <fullName evidence="1">Uncharacterized protein</fullName>
    </submittedName>
</protein>
<gene>
    <name evidence="1" type="ORF">SPARVUS_LOCUS7491924</name>
</gene>